<dbReference type="PANTHER" id="PTHR10551">
    <property type="entry name" value="FASCIN"/>
    <property type="match status" value="1"/>
</dbReference>
<sequence length="608" mass="67935">MRRDERGEARKPRKEAPLTAFGWYPPNSSTFLIIQGSKKSSLRALCSPVGPRLLITTMEVIHCSVLASGFLMFLLLLFQLSHSSVDGFSKVRGVNLGGWLVVEGWIKPSLFDGIPNGDMLDGTQVQLKSVALQKYVSAADGGGGNVTIDRDVASSWETFKLWRVSEAEFQFSCFGGQFLTSNSGGSSISATADSPAMNETFYIERNNTKIHIKLLNGNYVQATVNNQLNVNHQGDPGWDDSEATFEMTIVANNLHGDFQLANGFGREKAQEVLTNHRNNFITAEDFAFLSRHGINTVRIPVGWWIAKDPEPPAPFIGGSLAALDRAFSWAKTHDLKCIIDLHAAPGSQNGMEHSASRDGSVDWPTPDYISQTLDVINFLSARYANHPALLGIELLNEPSAAAVPLDVLVSYYTRGYHIIRNYSSTVYVIVCQRIGNADPMELYQANIGVSNIVVDLHYYNLFDPYFSNMDATENIQYIYDKRVPQLQALNSANGPLVYIGKLFCVMLLYLRVQYNILCEWVNEWNVTNASQPQYQMFGMAQLDAFDDASFGWSYWTLKNDRMHWDFEWNIKNHYLLFGRKFINQKAKQSSVPFIGLCSNVIGLSGIAD</sequence>
<dbReference type="GO" id="GO:0007163">
    <property type="term" value="P:establishment or maintenance of cell polarity"/>
    <property type="evidence" value="ECO:0007669"/>
    <property type="project" value="TreeGrafter"/>
</dbReference>
<feature type="domain" description="Glycoside hydrolase family 5" evidence="6">
    <location>
        <begin position="277"/>
        <end position="499"/>
    </location>
</feature>
<dbReference type="InterPro" id="IPR001547">
    <property type="entry name" value="Glyco_hydro_5"/>
</dbReference>
<dbReference type="AlphaFoldDB" id="A0A4S8JED8"/>
<dbReference type="GO" id="GO:0000272">
    <property type="term" value="P:polysaccharide catabolic process"/>
    <property type="evidence" value="ECO:0007669"/>
    <property type="project" value="InterPro"/>
</dbReference>
<keyword evidence="3 4" id="KW-0326">Glycosidase</keyword>
<evidence type="ECO:0000256" key="3">
    <source>
        <dbReference type="ARBA" id="ARBA00023295"/>
    </source>
</evidence>
<dbReference type="Pfam" id="PF00150">
    <property type="entry name" value="Cellulase"/>
    <property type="match status" value="1"/>
</dbReference>
<evidence type="ECO:0000256" key="1">
    <source>
        <dbReference type="ARBA" id="ARBA00005641"/>
    </source>
</evidence>
<dbReference type="GO" id="GO:0005737">
    <property type="term" value="C:cytoplasm"/>
    <property type="evidence" value="ECO:0007669"/>
    <property type="project" value="TreeGrafter"/>
</dbReference>
<comment type="caution">
    <text evidence="8">The sequence shown here is derived from an EMBL/GenBank/DDBJ whole genome shotgun (WGS) entry which is preliminary data.</text>
</comment>
<evidence type="ECO:0000256" key="5">
    <source>
        <dbReference type="SAM" id="Phobius"/>
    </source>
</evidence>
<dbReference type="PROSITE" id="PS00659">
    <property type="entry name" value="GLYCOSYL_HYDROL_F5"/>
    <property type="match status" value="1"/>
</dbReference>
<dbReference type="EMBL" id="PYDT01000005">
    <property type="protein sequence ID" value="THU60035.1"/>
    <property type="molecule type" value="Genomic_DNA"/>
</dbReference>
<proteinExistence type="inferred from homology"/>
<dbReference type="SUPFAM" id="SSF51445">
    <property type="entry name" value="(Trans)glycosidases"/>
    <property type="match status" value="1"/>
</dbReference>
<name>A0A4S8JED8_MUSBA</name>
<dbReference type="InterPro" id="IPR008999">
    <property type="entry name" value="Actin-crosslinking"/>
</dbReference>
<dbReference type="Proteomes" id="UP000317650">
    <property type="component" value="Chromosome 7"/>
</dbReference>
<evidence type="ECO:0000313" key="9">
    <source>
        <dbReference type="Proteomes" id="UP000317650"/>
    </source>
</evidence>
<evidence type="ECO:0000259" key="6">
    <source>
        <dbReference type="Pfam" id="PF00150"/>
    </source>
</evidence>
<dbReference type="InterPro" id="IPR057232">
    <property type="entry name" value="DUF7910"/>
</dbReference>
<keyword evidence="5" id="KW-0472">Membrane</keyword>
<dbReference type="Pfam" id="PF25490">
    <property type="entry name" value="DUF7910"/>
    <property type="match status" value="1"/>
</dbReference>
<gene>
    <name evidence="8" type="ORF">C4D60_Mb07t08380</name>
</gene>
<comment type="similarity">
    <text evidence="1 4">Belongs to the glycosyl hydrolase 5 (cellulase A) family.</text>
</comment>
<keyword evidence="5" id="KW-0812">Transmembrane</keyword>
<evidence type="ECO:0000259" key="7">
    <source>
        <dbReference type="Pfam" id="PF25490"/>
    </source>
</evidence>
<dbReference type="GO" id="GO:0051017">
    <property type="term" value="P:actin filament bundle assembly"/>
    <property type="evidence" value="ECO:0007669"/>
    <property type="project" value="TreeGrafter"/>
</dbReference>
<organism evidence="8 9">
    <name type="scientific">Musa balbisiana</name>
    <name type="common">Banana</name>
    <dbReference type="NCBI Taxonomy" id="52838"/>
    <lineage>
        <taxon>Eukaryota</taxon>
        <taxon>Viridiplantae</taxon>
        <taxon>Streptophyta</taxon>
        <taxon>Embryophyta</taxon>
        <taxon>Tracheophyta</taxon>
        <taxon>Spermatophyta</taxon>
        <taxon>Magnoliopsida</taxon>
        <taxon>Liliopsida</taxon>
        <taxon>Zingiberales</taxon>
        <taxon>Musaceae</taxon>
        <taxon>Musa</taxon>
    </lineage>
</organism>
<dbReference type="InterPro" id="IPR018087">
    <property type="entry name" value="Glyco_hydro_5_CS"/>
</dbReference>
<accession>A0A4S8JED8</accession>
<reference evidence="8 9" key="1">
    <citation type="journal article" date="2019" name="Nat. Plants">
        <title>Genome sequencing of Musa balbisiana reveals subgenome evolution and function divergence in polyploid bananas.</title>
        <authorList>
            <person name="Yao X."/>
        </authorList>
    </citation>
    <scope>NUCLEOTIDE SEQUENCE [LARGE SCALE GENOMIC DNA]</scope>
    <source>
        <strain evidence="9">cv. DH-PKW</strain>
        <tissue evidence="8">Leaves</tissue>
    </source>
</reference>
<dbReference type="GO" id="GO:0051015">
    <property type="term" value="F:actin filament binding"/>
    <property type="evidence" value="ECO:0007669"/>
    <property type="project" value="InterPro"/>
</dbReference>
<dbReference type="GO" id="GO:0004553">
    <property type="term" value="F:hydrolase activity, hydrolyzing O-glycosyl compounds"/>
    <property type="evidence" value="ECO:0007669"/>
    <property type="project" value="InterPro"/>
</dbReference>
<dbReference type="GO" id="GO:0015629">
    <property type="term" value="C:actin cytoskeleton"/>
    <property type="evidence" value="ECO:0007669"/>
    <property type="project" value="TreeGrafter"/>
</dbReference>
<dbReference type="SUPFAM" id="SSF50405">
    <property type="entry name" value="Actin-crosslinking proteins"/>
    <property type="match status" value="1"/>
</dbReference>
<dbReference type="PANTHER" id="PTHR10551:SF9">
    <property type="entry name" value="FASCIN-2"/>
    <property type="match status" value="1"/>
</dbReference>
<evidence type="ECO:0000313" key="8">
    <source>
        <dbReference type="EMBL" id="THU60035.1"/>
    </source>
</evidence>
<keyword evidence="9" id="KW-1185">Reference proteome</keyword>
<keyword evidence="5" id="KW-1133">Transmembrane helix</keyword>
<dbReference type="CDD" id="cd00257">
    <property type="entry name" value="beta-trefoil_FSCN-like"/>
    <property type="match status" value="1"/>
</dbReference>
<protein>
    <submittedName>
        <fullName evidence="8">Uncharacterized protein</fullName>
    </submittedName>
</protein>
<evidence type="ECO:0000256" key="2">
    <source>
        <dbReference type="ARBA" id="ARBA00022801"/>
    </source>
</evidence>
<dbReference type="Gene3D" id="3.20.20.80">
    <property type="entry name" value="Glycosidases"/>
    <property type="match status" value="2"/>
</dbReference>
<keyword evidence="2 4" id="KW-0378">Hydrolase</keyword>
<evidence type="ECO:0000256" key="4">
    <source>
        <dbReference type="RuleBase" id="RU361153"/>
    </source>
</evidence>
<feature type="domain" description="DUF7910" evidence="7">
    <location>
        <begin position="116"/>
        <end position="250"/>
    </location>
</feature>
<dbReference type="GO" id="GO:0016477">
    <property type="term" value="P:cell migration"/>
    <property type="evidence" value="ECO:0007669"/>
    <property type="project" value="TreeGrafter"/>
</dbReference>
<dbReference type="STRING" id="52838.A0A4S8JED8"/>
<dbReference type="InterPro" id="IPR010431">
    <property type="entry name" value="Fascin"/>
</dbReference>
<dbReference type="InterPro" id="IPR017853">
    <property type="entry name" value="GH"/>
</dbReference>
<feature type="transmembrane region" description="Helical" evidence="5">
    <location>
        <begin position="60"/>
        <end position="80"/>
    </location>
</feature>